<dbReference type="SUPFAM" id="SSF48695">
    <property type="entry name" value="Multiheme cytochromes"/>
    <property type="match status" value="1"/>
</dbReference>
<organism evidence="2 3">
    <name type="scientific">Thermosulfuriphilus ammonigenes</name>
    <dbReference type="NCBI Taxonomy" id="1936021"/>
    <lineage>
        <taxon>Bacteria</taxon>
        <taxon>Pseudomonadati</taxon>
        <taxon>Thermodesulfobacteriota</taxon>
        <taxon>Thermodesulfobacteria</taxon>
        <taxon>Thermodesulfobacteriales</taxon>
        <taxon>Thermodesulfobacteriaceae</taxon>
        <taxon>Thermosulfuriphilus</taxon>
    </lineage>
</organism>
<gene>
    <name evidence="2" type="ORF">G4V39_10675</name>
</gene>
<dbReference type="RefSeq" id="WP_166032926.1">
    <property type="nucleotide sequence ID" value="NZ_CP048877.1"/>
</dbReference>
<accession>A0A6G7PYW1</accession>
<keyword evidence="3" id="KW-1185">Reference proteome</keyword>
<dbReference type="EMBL" id="CP048877">
    <property type="protein sequence ID" value="QIJ72711.1"/>
    <property type="molecule type" value="Genomic_DNA"/>
</dbReference>
<evidence type="ECO:0000313" key="3">
    <source>
        <dbReference type="Proteomes" id="UP000502179"/>
    </source>
</evidence>
<dbReference type="PANTHER" id="PTHR35038">
    <property type="entry name" value="DISSIMILATORY SULFITE REDUCTASE SIRA"/>
    <property type="match status" value="1"/>
</dbReference>
<name>A0A6G7PYW1_9BACT</name>
<proteinExistence type="predicted"/>
<dbReference type="Gene3D" id="1.20.850.10">
    <property type="entry name" value="Hydroxylamine Oxidoreductase, Chain A, domain 2"/>
    <property type="match status" value="1"/>
</dbReference>
<dbReference type="Gene3D" id="1.10.780.10">
    <property type="entry name" value="Hydroxylamine Oxidoreductase, Chain A, domain 1"/>
    <property type="match status" value="1"/>
</dbReference>
<dbReference type="Proteomes" id="UP000502179">
    <property type="component" value="Chromosome"/>
</dbReference>
<keyword evidence="1" id="KW-0732">Signal</keyword>
<reference evidence="2 3" key="1">
    <citation type="submission" date="2020-02" db="EMBL/GenBank/DDBJ databases">
        <title>Genome analysis of Thermosulfuriphilus ammonigenes ST65T, an anaerobic thermophilic chemolithoautotrophic bacterium isolated from a deep-sea hydrothermal vent.</title>
        <authorList>
            <person name="Slobodkina G."/>
            <person name="Allioux M."/>
            <person name="Merkel A."/>
            <person name="Alain K."/>
            <person name="Jebbar M."/>
            <person name="Slobodkin A."/>
        </authorList>
    </citation>
    <scope>NUCLEOTIDE SEQUENCE [LARGE SCALE GENOMIC DNA]</scope>
    <source>
        <strain evidence="2 3">ST65</strain>
    </source>
</reference>
<sequence length="456" mass="51361">MDWLKRSGFLVLSLAILLGLSGPSWAAKGSKEGVYPNLSKTKELVIKRGFSPEALKCIECHAKKTPGIVEDWKQGRMAHAGVSCYDCHVVPKSSPMASQCEGVRGTNIYTSPMVSPKTCERCHPTEVEQFSKSGHAKLASAPVVEKKKFQKLMYHYEGGQFMGVSPDEDIVYASRATGCQMCHGTKIELGPDKKPIKNTWPGGIGQRYPDGGIGNCTVCHTRHRFSIAEARKPEACASCHLGPDHPNIEIYYESKHGQIFLTEGEKWRWDSAPDAWEPGDYTAPTCATCHMSGIGELKTTHNVNERLKWDLVHPRSVVRSGERGDGEKGRKLMEKVCINCHSSTHTKNIFSALDKAVALYNRYYDNAQKMINELKAKGLLKKDPWKDPILELNYYLWHHAGRRARQGAAMNGPDYAHWHGFFQMFQIYKDMEDIYNWRMKHNKIEELSPVMDTGPM</sequence>
<evidence type="ECO:0000256" key="1">
    <source>
        <dbReference type="ARBA" id="ARBA00022729"/>
    </source>
</evidence>
<protein>
    <submittedName>
        <fullName evidence="2">Beta-ketoacyl-ACP synthase</fullName>
    </submittedName>
</protein>
<dbReference type="PANTHER" id="PTHR35038:SF8">
    <property type="entry name" value="C-TYPE POLYHEME CYTOCHROME OMCC"/>
    <property type="match status" value="1"/>
</dbReference>
<dbReference type="Pfam" id="PF13447">
    <property type="entry name" value="Multi-haem_cyto"/>
    <property type="match status" value="1"/>
</dbReference>
<dbReference type="AlphaFoldDB" id="A0A6G7PYW1"/>
<evidence type="ECO:0000313" key="2">
    <source>
        <dbReference type="EMBL" id="QIJ72711.1"/>
    </source>
</evidence>
<dbReference type="InterPro" id="IPR036280">
    <property type="entry name" value="Multihaem_cyt_sf"/>
</dbReference>
<dbReference type="KEGG" id="tav:G4V39_10675"/>
<dbReference type="InterPro" id="IPR051829">
    <property type="entry name" value="Multiheme_Cytochr_ET"/>
</dbReference>